<proteinExistence type="predicted"/>
<feature type="region of interest" description="Disordered" evidence="1">
    <location>
        <begin position="1715"/>
        <end position="1734"/>
    </location>
</feature>
<feature type="region of interest" description="Disordered" evidence="1">
    <location>
        <begin position="4013"/>
        <end position="4067"/>
    </location>
</feature>
<feature type="region of interest" description="Disordered" evidence="1">
    <location>
        <begin position="2709"/>
        <end position="2744"/>
    </location>
</feature>
<feature type="compositionally biased region" description="Acidic residues" evidence="1">
    <location>
        <begin position="3255"/>
        <end position="3273"/>
    </location>
</feature>
<dbReference type="KEGG" id="bbes:BESB_013050"/>
<feature type="compositionally biased region" description="Low complexity" evidence="1">
    <location>
        <begin position="3605"/>
        <end position="3616"/>
    </location>
</feature>
<feature type="region of interest" description="Disordered" evidence="1">
    <location>
        <begin position="2777"/>
        <end position="2860"/>
    </location>
</feature>
<dbReference type="RefSeq" id="XP_029216702.1">
    <property type="nucleotide sequence ID" value="XM_029360035.1"/>
</dbReference>
<feature type="region of interest" description="Disordered" evidence="1">
    <location>
        <begin position="2036"/>
        <end position="2068"/>
    </location>
</feature>
<name>A0A2A9MAH5_BESBE</name>
<dbReference type="OrthoDB" id="333448at2759"/>
<dbReference type="EMBL" id="NWUJ01000010">
    <property type="protein sequence ID" value="PFH32693.1"/>
    <property type="molecule type" value="Genomic_DNA"/>
</dbReference>
<feature type="region of interest" description="Disordered" evidence="1">
    <location>
        <begin position="1264"/>
        <end position="1300"/>
    </location>
</feature>
<feature type="compositionally biased region" description="Acidic residues" evidence="1">
    <location>
        <begin position="488"/>
        <end position="498"/>
    </location>
</feature>
<feature type="region of interest" description="Disordered" evidence="1">
    <location>
        <begin position="3014"/>
        <end position="3043"/>
    </location>
</feature>
<feature type="region of interest" description="Disordered" evidence="1">
    <location>
        <begin position="1791"/>
        <end position="1837"/>
    </location>
</feature>
<feature type="region of interest" description="Disordered" evidence="1">
    <location>
        <begin position="3233"/>
        <end position="3332"/>
    </location>
</feature>
<feature type="compositionally biased region" description="Low complexity" evidence="1">
    <location>
        <begin position="629"/>
        <end position="644"/>
    </location>
</feature>
<feature type="compositionally biased region" description="Polar residues" evidence="1">
    <location>
        <begin position="2892"/>
        <end position="2903"/>
    </location>
</feature>
<feature type="compositionally biased region" description="Basic and acidic residues" evidence="1">
    <location>
        <begin position="3187"/>
        <end position="3206"/>
    </location>
</feature>
<feature type="compositionally biased region" description="Basic residues" evidence="1">
    <location>
        <begin position="2544"/>
        <end position="2562"/>
    </location>
</feature>
<feature type="region of interest" description="Disordered" evidence="1">
    <location>
        <begin position="3575"/>
        <end position="3624"/>
    </location>
</feature>
<feature type="compositionally biased region" description="Basic and acidic residues" evidence="1">
    <location>
        <begin position="2728"/>
        <end position="2738"/>
    </location>
</feature>
<feature type="compositionally biased region" description="Acidic residues" evidence="1">
    <location>
        <begin position="254"/>
        <end position="266"/>
    </location>
</feature>
<feature type="compositionally biased region" description="Low complexity" evidence="1">
    <location>
        <begin position="1277"/>
        <end position="1287"/>
    </location>
</feature>
<feature type="region of interest" description="Disordered" evidence="1">
    <location>
        <begin position="2192"/>
        <end position="2232"/>
    </location>
</feature>
<feature type="compositionally biased region" description="Basic and acidic residues" evidence="1">
    <location>
        <begin position="4022"/>
        <end position="4067"/>
    </location>
</feature>
<feature type="compositionally biased region" description="Basic and acidic residues" evidence="1">
    <location>
        <begin position="2038"/>
        <end position="2060"/>
    </location>
</feature>
<accession>A0A2A9MAH5</accession>
<comment type="caution">
    <text evidence="2">The sequence shown here is derived from an EMBL/GenBank/DDBJ whole genome shotgun (WGS) entry which is preliminary data.</text>
</comment>
<feature type="compositionally biased region" description="Basic and acidic residues" evidence="1">
    <location>
        <begin position="2302"/>
        <end position="2315"/>
    </location>
</feature>
<feature type="compositionally biased region" description="Basic residues" evidence="1">
    <location>
        <begin position="330"/>
        <end position="341"/>
    </location>
</feature>
<feature type="compositionally biased region" description="Basic and acidic residues" evidence="1">
    <location>
        <begin position="355"/>
        <end position="374"/>
    </location>
</feature>
<feature type="region of interest" description="Disordered" evidence="1">
    <location>
        <begin position="2298"/>
        <end position="2317"/>
    </location>
</feature>
<evidence type="ECO:0000256" key="1">
    <source>
        <dbReference type="SAM" id="MobiDB-lite"/>
    </source>
</evidence>
<feature type="compositionally biased region" description="Polar residues" evidence="1">
    <location>
        <begin position="117"/>
        <end position="133"/>
    </location>
</feature>
<feature type="region of interest" description="Disordered" evidence="1">
    <location>
        <begin position="488"/>
        <end position="793"/>
    </location>
</feature>
<feature type="compositionally biased region" description="Basic and acidic residues" evidence="1">
    <location>
        <begin position="687"/>
        <end position="696"/>
    </location>
</feature>
<dbReference type="Proteomes" id="UP000224006">
    <property type="component" value="Chromosome IX"/>
</dbReference>
<feature type="compositionally biased region" description="Low complexity" evidence="1">
    <location>
        <begin position="3311"/>
        <end position="3327"/>
    </location>
</feature>
<gene>
    <name evidence="2" type="ORF">BESB_013050</name>
</gene>
<feature type="region of interest" description="Disordered" evidence="1">
    <location>
        <begin position="46"/>
        <end position="279"/>
    </location>
</feature>
<feature type="region of interest" description="Disordered" evidence="1">
    <location>
        <begin position="2885"/>
        <end position="2928"/>
    </location>
</feature>
<feature type="region of interest" description="Disordered" evidence="1">
    <location>
        <begin position="3862"/>
        <end position="3913"/>
    </location>
</feature>
<dbReference type="VEuPathDB" id="ToxoDB:BESB_013050"/>
<feature type="compositionally biased region" description="Basic and acidic residues" evidence="1">
    <location>
        <begin position="704"/>
        <end position="717"/>
    </location>
</feature>
<reference evidence="2 3" key="1">
    <citation type="submission" date="2017-09" db="EMBL/GenBank/DDBJ databases">
        <title>Genome sequencing of Besnoitia besnoiti strain Bb-Ger1.</title>
        <authorList>
            <person name="Schares G."/>
            <person name="Venepally P."/>
            <person name="Lorenzi H.A."/>
        </authorList>
    </citation>
    <scope>NUCLEOTIDE SEQUENCE [LARGE SCALE GENOMIC DNA]</scope>
    <source>
        <strain evidence="2 3">Bb-Ger1</strain>
    </source>
</reference>
<feature type="compositionally biased region" description="Low complexity" evidence="1">
    <location>
        <begin position="2838"/>
        <end position="2847"/>
    </location>
</feature>
<feature type="compositionally biased region" description="Basic and acidic residues" evidence="1">
    <location>
        <begin position="2790"/>
        <end position="2830"/>
    </location>
</feature>
<feature type="region of interest" description="Disordered" evidence="1">
    <location>
        <begin position="2511"/>
        <end position="2631"/>
    </location>
</feature>
<feature type="compositionally biased region" description="Low complexity" evidence="1">
    <location>
        <begin position="2563"/>
        <end position="2575"/>
    </location>
</feature>
<feature type="region of interest" description="Disordered" evidence="1">
    <location>
        <begin position="306"/>
        <end position="387"/>
    </location>
</feature>
<evidence type="ECO:0000313" key="3">
    <source>
        <dbReference type="Proteomes" id="UP000224006"/>
    </source>
</evidence>
<feature type="compositionally biased region" description="Basic and acidic residues" evidence="1">
    <location>
        <begin position="2603"/>
        <end position="2619"/>
    </location>
</feature>
<feature type="compositionally biased region" description="Basic and acidic residues" evidence="1">
    <location>
        <begin position="215"/>
        <end position="228"/>
    </location>
</feature>
<feature type="region of interest" description="Disordered" evidence="1">
    <location>
        <begin position="1"/>
        <end position="27"/>
    </location>
</feature>
<feature type="compositionally biased region" description="Low complexity" evidence="1">
    <location>
        <begin position="1715"/>
        <end position="1733"/>
    </location>
</feature>
<dbReference type="GeneID" id="40306367"/>
<feature type="compositionally biased region" description="Basic and acidic residues" evidence="1">
    <location>
        <begin position="315"/>
        <end position="329"/>
    </location>
</feature>
<feature type="compositionally biased region" description="Basic residues" evidence="1">
    <location>
        <begin position="3297"/>
        <end position="3308"/>
    </location>
</feature>
<feature type="compositionally biased region" description="Low complexity" evidence="1">
    <location>
        <begin position="10"/>
        <end position="27"/>
    </location>
</feature>
<feature type="compositionally biased region" description="Low complexity" evidence="1">
    <location>
        <begin position="562"/>
        <end position="577"/>
    </location>
</feature>
<sequence>MERRRLPEQPSSSGAPNLSPSSSSASSSLYALSSSFSSSRILAQAGERGADLSVHADKRRRVPRELSPPRSQALFRESSFHAGSLPPISLRGCSWPSSPVRPSSPPFVPRLAREIFKSSSRRLASDSGPTHQKLTPPWSLRNSEDSPESRPVSPCASEEAQAAQREEARHSPAPSRRSRPEMRPYSPSPPAPSSRSRSSRRRSCSTGSLRSSRRTSVDSRSSADETKSGRRQSNRIAGVRNVFSASHFLLSSGLEDEAETTEEDEDGGKSRGSGLRHLPELCRKGQRPAVLHAGPEDWCGTLAVCSASDSSVSSTEDRRRRGRQEERGGARRPRRHRRQRRTPLDSDSEACEGARCGKQEEGERGQSEGREQRASSRRAATASAYAHPAWGLSRGRRRQLRAGAEWEGVSEDEEGARRAASRRRYAPVRVPRPRPLQLLRRGAKRARLIPSAPLYVVEGEGDFYASTVSVCEPANGHAAALWLTQLEGDEEQEEEGDVETASVARYGRKRPRSRTGERHLDWSSHESASSERLSGEASDGSEETDSDVEGRNARTRRRTRCSSQSESPSDGSSSACSQARTCADGRKRGVGGRGVWPRDRTLRSNRSVVSVAGSGRYGGFADSRATQTEGESAPAAEPPNAAGADRLFDDSAAMRRKARGGEGGSRGRVAERGSRGEARGATAWQEVKSEGGREKQTGWSTRVDAAEAVRTDRKGEAPRGGLQEGRTRAGSSSAEWLGREGGANPRRGADAMRGGQDKRGESQPRNVAVKQPSAMRAPPRPAKQTSLKAAGACQEYSKQSGMFLSRDERRRRRRLVLAAYRLVSLASRAFLPAEDEGKHLTARSDEALYVSIEGRRYRLEKPVFHEATAWLEQVEKLHCCRDLLFIWQAAVLHPLLSAPVVAALALWAVAWLIPALRPATSFSHSRVVDPPSSGAAAGIQARAGISPARWAPAPTAGGDCHARSLNYRLVLALLAPPAFPHAFSSSEALGVREPRGAAANGVTKPVEVGLSDRADNGRATAVERRCGDVARTFRARAWTLAIAPAGSCRLVSLRCMLEAFLLSRATFAVGFLSLFAACLDDSDGDAFVSQATHVAPLDAAERREGAPAIAVHSTPSASIGEGQQSPRAADATRGDRARVAAFVASVARASLLAGVGSLRTDVHELDFLRVFTKEPRSLAKARAAPRSLSVRATGCGVSGGPHPAWVPWLCAVSSASAPTSLASLSLELNALRASSAPEVRCQPEGAATAAVACKAGGAESAAGVEGKASKAADEASADAVSVGRESSPQPPAGPGSPGRVSTPELVPSCVSASSLAETSFVCCPVEVSPACGGPCACGLPRFVVEVRAEASSRTSSLLLALMRSDVFCSVFGACPLLSVFLLNLTFRLRFSTDAPPPLGASSPAEGRHPPLGPFCPPCASPSASSVSRPATLALSSLRGPSPSVSCSLESTGAECPPPAFPSLLRCTSPSKSVWPVLVLLTGLRERFLSVCSALSSPAASPSASADSGSKGDLPQASLTPADGASPALLTPLSSCQLPLSPALKNLFAEIAVYGSHVDPGGMRRAGQNVAGDKSRSAAAPVGFSSSDAASLGSFAPRTDTPTSADDAEERVATLDALLQHLGAVLLWVVSCQAACASLSKPQHPPASSPASSSAASETGLALQSPSVGACRALARELKPLAQALTEWMRLVACLRQALACRPSFDGRLPRGGTSPLLCSRPSPSSDATSSPRAGASRLPFASTGFAFLSWAAPVAASVCDALLPSAHPLSASALLASLPSGDLVALSSAKQAEAVSRLTADEGDERRSEDLREREEKRRNEGRQRTDEMRQAAEKKAGRESLRLLHELFVGEERGHPEPDERVRLSRMPAGVWLASPNRPDAPLAASPGSLEARIEQEEPGVRLIFEALTGGATAQRGCTGPPVTSSRADLSLLEQAVTKGLIGLACAAPLGDITADGESGIAPHQLEGSLGSSPQEQFPRQLFSAERELSRLCGFSARLVYAQLGKLERLLRFADLTKSARHLLLHAASWARRRRKERENGRGKLESDLRAAPRTEKENNPCPAAHAPDAEASLHRAHGRLGPSFRTSAAGANDDEAICGNEFSFLQLRGCLCVDRGLDALAELCFSPHASQPGTVNVSRPRGTSATPAPASLELLLPLPLALHACAAAACASPHNAALALFSLPPGRAKGAPQAAAEAEDRGAGHGVALTSPPAPEVPSRLDSPGRGTSGTVDAPGLQICPSLPFLRLCVARVVLRLQAAFLVPGVAPLSLAPVFRGRAPCAPSFSEVSPASPLSSWRAAAERQEEPEGEARGRQPSSVRVSHCLSLLPRCEQLVWANLYDALSAKGRLRSTKSKDASERLLPSSAASSQEPLALAARGVFPSAVVAGNLASLQKSPSSLSASLSLALPSSLWLFATCSHELFSRLLWREISSDESLALEIGFAFFRDENGDDWDVFLSPSLRSSHSPAALHADAFTAPAVSAKEVYGYRSELLDALAVTLALPRLPDLRAGTRRPRKSQDEKPTKPGGAPVSMRAPLKLRGCGRRPLRAARAHVRRKRSPSTSSSSSMGSSSVVEGGATDSDFLPDARDSPRVQRACAGRPERRCGREEESAERRPSRTLAGRRVQEGEVCRRDESGRRQQFCRSISYAAPPASSICVDAPAAEACLSLASPAFLFRLCRLAAFRVVGAFLEKNERSQYAAMLQRASTRPGDCGASSPEGAAGGRENDAAPRDSVHSGLPSDLGYERGAYFAGEGRRGLDGSYRAGAAGSARQARDEFEADSTGSDHSLRAGRGEALRSRDAGESRRRGRRRGEAFDRDRARDRAVDSESEWESSLESSVSSGETQTENDLDPGGHFEAEEVFGVPARGSLTRLAFVRATESERRRLASGSSRGDLSAESTGALGQRRRRDLERQSTRCLHHGSRASVSRSRGWRHFNLFLLPLLHRPLSCVTQTTQALVSAGRPERESQEAAPPSAFCLGRERSGAAFPPLHASAPSDCPLTSSPALSAHGSASAIPSCSPRRSPSGLEAQGPSGECGVESASAVAGQVSGVSAPTSLSAGETRDLQARGIASCLGLLGALRDAGGSLFCASLSAADSERYEEGSGSRVRGGGKGREIRQRQMACAVDKLFEELLFLLLPGNSTRLAANETNFDLPANASSLLGEEGEESEKPTETPTASGVRLREARDAHQRLADSEREARQLAMRGGCPSERARFLKGCRRIDTPSSALDRTRRRDASTEKSQILSTSEYDDCGSECDEESADEEKENDSLPGTVPRRGRRADRSSAPRATSRRSRGHHRRDRMPSLALSPASSSRASSRAGHPLRVLPAPSRSFAAEPPPLSAVSAPGVHAASLLRLSRVTNALFSPLVLFLLERLLAAASVRSLPVFCSRLAARLALWPAPALLGSLLEERRKERLREAPDDGEAEAERCREVFLLPLRMAAALCRRCLRVLGEESGGLLLLLAAHAAGAATTGRDLEEAGGGHVQEGERAASAGLRSGFAAADRGTRAAPVFVGQGVCVVTRDAKEELDVEKALALLNELLSGLRLALWAALECWKEAAPHLAPRFAPSGPATHRPGVSDAPADSYRPVSPRSREASAPLAPLASAPRGTTRRDEELAHVPAALQVTLRSLATASVRFCLLRETSARPQGGDEATDRDGRAAADALEADRRWKKEFQGDVMCEAEAETDAVREAEGKARGATKAALFDDAGRGERLERSVRKQQKRLALLRAAEHFVSNSEQTVEFLQRVATEDIVPLLSHFRPDQVFPTSFGGSPRRGPSRTQGALDRLLLDASPESSSAALAELESDRKPLRHGGIDELHVAEDEASASSPKREARYDVFRKHSHLFSSSSALSSASTPGSHAPRADPRSKAAARSCFSGMLPDGLEADEDEGLRGDASPSGCEDFPSLLRRLEALRSRWTLEARRLARLRSRLLLSASPPGGTVRLRPDAEGRGAWTGEGFESGSSCSHANWQSLVARTRAEEAGEGTPMEAALKSLRGACEGGAGGNASRRDGGEREANASFQRPERQLEMWGRRDSKRRRDDDAWREAGDARNEEAEEYAQLLDALIDPSFPDPMRLIDEPHGEAAQLSCEEDEIAEDALEAGAARAVATRENLREGKSGVYRLASDPGADESGERRERKRALTLMRPGKIRPVWFSFINSLFNSGAPHSSFKEEKR</sequence>
<feature type="compositionally biased region" description="Basic and acidic residues" evidence="1">
    <location>
        <begin position="514"/>
        <end position="524"/>
    </location>
</feature>
<organism evidence="2 3">
    <name type="scientific">Besnoitia besnoiti</name>
    <name type="common">Apicomplexan protozoan</name>
    <dbReference type="NCBI Taxonomy" id="94643"/>
    <lineage>
        <taxon>Eukaryota</taxon>
        <taxon>Sar</taxon>
        <taxon>Alveolata</taxon>
        <taxon>Apicomplexa</taxon>
        <taxon>Conoidasida</taxon>
        <taxon>Coccidia</taxon>
        <taxon>Eucoccidiorida</taxon>
        <taxon>Eimeriorina</taxon>
        <taxon>Sarcocystidae</taxon>
        <taxon>Besnoitia</taxon>
    </lineage>
</organism>
<feature type="compositionally biased region" description="Basic and acidic residues" evidence="1">
    <location>
        <begin position="668"/>
        <end position="678"/>
    </location>
</feature>
<feature type="compositionally biased region" description="Basic and acidic residues" evidence="1">
    <location>
        <begin position="3236"/>
        <end position="3245"/>
    </location>
</feature>
<keyword evidence="3" id="KW-1185">Reference proteome</keyword>
<evidence type="ECO:0000313" key="2">
    <source>
        <dbReference type="EMBL" id="PFH32693.1"/>
    </source>
</evidence>
<feature type="region of interest" description="Disordered" evidence="1">
    <location>
        <begin position="3167"/>
        <end position="3213"/>
    </location>
</feature>
<dbReference type="STRING" id="94643.A0A2A9MAH5"/>
<feature type="compositionally biased region" description="Basic and acidic residues" evidence="1">
    <location>
        <begin position="747"/>
        <end position="762"/>
    </location>
</feature>
<feature type="region of interest" description="Disordered" evidence="1">
    <location>
        <begin position="3956"/>
        <end position="3978"/>
    </location>
</feature>
<feature type="region of interest" description="Disordered" evidence="1">
    <location>
        <begin position="1498"/>
        <end position="1519"/>
    </location>
</feature>
<protein>
    <submittedName>
        <fullName evidence="2">Uncharacterized protein</fullName>
    </submittedName>
</protein>
<feature type="compositionally biased region" description="Low complexity" evidence="1">
    <location>
        <begin position="377"/>
        <end position="386"/>
    </location>
</feature>
<feature type="compositionally biased region" description="Basic and acidic residues" evidence="1">
    <location>
        <begin position="1804"/>
        <end position="1837"/>
    </location>
</feature>
<feature type="compositionally biased region" description="Low complexity" evidence="1">
    <location>
        <begin position="1498"/>
        <end position="1513"/>
    </location>
</feature>